<evidence type="ECO:0000313" key="2">
    <source>
        <dbReference type="EMBL" id="EGD80427.1"/>
    </source>
</evidence>
<protein>
    <submittedName>
        <fullName evidence="2">Uncharacterized protein</fullName>
    </submittedName>
</protein>
<reference evidence="2" key="1">
    <citation type="submission" date="2009-08" db="EMBL/GenBank/DDBJ databases">
        <title>Annotation of Salpingoeca rosetta.</title>
        <authorList>
            <consortium name="The Broad Institute Genome Sequencing Platform"/>
            <person name="Russ C."/>
            <person name="Cuomo C."/>
            <person name="Burger G."/>
            <person name="Gray M.W."/>
            <person name="Holland P.W.H."/>
            <person name="King N."/>
            <person name="Lang F.B.F."/>
            <person name="Roger A.J."/>
            <person name="Ruiz-Trillo I."/>
            <person name="Young S.K."/>
            <person name="Zeng Q."/>
            <person name="Gargeya S."/>
            <person name="Alvarado L."/>
            <person name="Berlin A."/>
            <person name="Chapman S.B."/>
            <person name="Chen Z."/>
            <person name="Freedman E."/>
            <person name="Gellesch M."/>
            <person name="Goldberg J."/>
            <person name="Griggs A."/>
            <person name="Gujja S."/>
            <person name="Heilman E."/>
            <person name="Heiman D."/>
            <person name="Howarth C."/>
            <person name="Mehta T."/>
            <person name="Neiman D."/>
            <person name="Pearson M."/>
            <person name="Roberts A."/>
            <person name="Saif S."/>
            <person name="Shea T."/>
            <person name="Shenoy N."/>
            <person name="Sisk P."/>
            <person name="Stolte C."/>
            <person name="Sykes S."/>
            <person name="White J."/>
            <person name="Yandava C."/>
            <person name="Haas B."/>
            <person name="Nusbaum C."/>
            <person name="Birren B."/>
        </authorList>
    </citation>
    <scope>NUCLEOTIDE SEQUENCE [LARGE SCALE GENOMIC DNA]</scope>
    <source>
        <strain evidence="2">ATCC 50818</strain>
    </source>
</reference>
<dbReference type="Proteomes" id="UP000007799">
    <property type="component" value="Unassembled WGS sequence"/>
</dbReference>
<dbReference type="KEGG" id="sre:PTSG_11072"/>
<keyword evidence="3" id="KW-1185">Reference proteome</keyword>
<evidence type="ECO:0000256" key="1">
    <source>
        <dbReference type="SAM" id="MobiDB-lite"/>
    </source>
</evidence>
<feature type="compositionally biased region" description="Polar residues" evidence="1">
    <location>
        <begin position="434"/>
        <end position="443"/>
    </location>
</feature>
<feature type="compositionally biased region" description="Low complexity" evidence="1">
    <location>
        <begin position="451"/>
        <end position="461"/>
    </location>
</feature>
<gene>
    <name evidence="2" type="ORF">PTSG_11072</name>
</gene>
<dbReference type="InParanoid" id="F2US22"/>
<feature type="compositionally biased region" description="Basic and acidic residues" evidence="1">
    <location>
        <begin position="471"/>
        <end position="481"/>
    </location>
</feature>
<sequence>MWCEDDEEHNTARLAMRTMSLPPDTSSDIKLGDTLVFVTHIPRTHAVMFVAATTEVYIQIRSEHTRVTGSTWLLAWSLPRRRLLLWICNIGSQPVQARTGLLAERQDVVPCYDYAAVRHAIMLAAASSPHRPQAFRALALSPVAQQVHVLTCDNTLLSLQCTASPDHPPHVIATHVQALHFPSSAAVTLNGDGGVTHVAASHHAETSNGHGGAGDDDDADADGWEGRATLLFWKELFGVLVGRRLAIFTASGEHVQTLTAQAEPTVFSVLGTHAHRPGWGVRGAGVVVLHPLNAHHQVSHIQEQVGALAASRHGVRVGRDILAAQLAFSALIAEHIHADTALTRQQKQELLAVLGQQLQTPAFLIAAVGDNPEFFAPMMESVTSCVRDLDRSGEDTTSVSDAVKALAAMSTFTQESLDLLREYARDVDAYLTALSPQPNSSSSRCDRATRTTDGTTTSSSDDGGGDGSRMASDDGIKGGDDAWRERLTLPVGDLIMKTITDSESMPRMAVTQALVLDVQRRPSTYKSDFARLYIRALSVLPPVPEMQSPPPARVCAAVRARVDMLLLQHSSLHQVGQDTPR</sequence>
<evidence type="ECO:0000313" key="3">
    <source>
        <dbReference type="Proteomes" id="UP000007799"/>
    </source>
</evidence>
<dbReference type="AlphaFoldDB" id="F2US22"/>
<dbReference type="RefSeq" id="XP_004987991.1">
    <property type="nucleotide sequence ID" value="XM_004987934.1"/>
</dbReference>
<name>F2US22_SALR5</name>
<feature type="region of interest" description="Disordered" evidence="1">
    <location>
        <begin position="434"/>
        <end position="481"/>
    </location>
</feature>
<accession>F2US22</accession>
<organism evidence="3">
    <name type="scientific">Salpingoeca rosetta (strain ATCC 50818 / BSB-021)</name>
    <dbReference type="NCBI Taxonomy" id="946362"/>
    <lineage>
        <taxon>Eukaryota</taxon>
        <taxon>Choanoflagellata</taxon>
        <taxon>Craspedida</taxon>
        <taxon>Salpingoecidae</taxon>
        <taxon>Salpingoeca</taxon>
    </lineage>
</organism>
<dbReference type="EMBL" id="GL832993">
    <property type="protein sequence ID" value="EGD80427.1"/>
    <property type="molecule type" value="Genomic_DNA"/>
</dbReference>
<dbReference type="GeneID" id="16068518"/>
<proteinExistence type="predicted"/>